<dbReference type="AlphaFoldDB" id="A0A9D4PA23"/>
<comment type="caution">
    <text evidence="1">The sequence shown here is derived from an EMBL/GenBank/DDBJ whole genome shotgun (WGS) entry which is preliminary data.</text>
</comment>
<accession>A0A9D4PA23</accession>
<organism evidence="1">
    <name type="scientific">Dermatophagoides farinae</name>
    <name type="common">American house dust mite</name>
    <dbReference type="NCBI Taxonomy" id="6954"/>
    <lineage>
        <taxon>Eukaryota</taxon>
        <taxon>Metazoa</taxon>
        <taxon>Ecdysozoa</taxon>
        <taxon>Arthropoda</taxon>
        <taxon>Chelicerata</taxon>
        <taxon>Arachnida</taxon>
        <taxon>Acari</taxon>
        <taxon>Acariformes</taxon>
        <taxon>Sarcoptiformes</taxon>
        <taxon>Astigmata</taxon>
        <taxon>Psoroptidia</taxon>
        <taxon>Analgoidea</taxon>
        <taxon>Pyroglyphidae</taxon>
        <taxon>Dermatophagoidinae</taxon>
        <taxon>Dermatophagoides</taxon>
    </lineage>
</organism>
<dbReference type="EMBL" id="SDOV01000001">
    <property type="protein sequence ID" value="KAH7645965.1"/>
    <property type="molecule type" value="Genomic_DNA"/>
</dbReference>
<dbReference type="Proteomes" id="UP000828236">
    <property type="component" value="Unassembled WGS sequence"/>
</dbReference>
<reference evidence="1" key="1">
    <citation type="submission" date="2020-06" db="EMBL/GenBank/DDBJ databases">
        <authorList>
            <person name="Ji K."/>
            <person name="Li J."/>
        </authorList>
    </citation>
    <scope>NUCLEOTIDE SEQUENCE</scope>
    <source>
        <strain evidence="1">JKM2019</strain>
        <tissue evidence="1">Whole body</tissue>
    </source>
</reference>
<proteinExistence type="predicted"/>
<name>A0A9D4PA23_DERFA</name>
<protein>
    <submittedName>
        <fullName evidence="1">Uncharacterized protein</fullName>
    </submittedName>
</protein>
<reference evidence="1" key="2">
    <citation type="journal article" date="2021" name="World Allergy Organ. J.">
        <title>Chromosome-level assembly of Dermatophagoides farinae genome and transcriptome reveals two novel allergens Der f 37 and Der f 39.</title>
        <authorList>
            <person name="Chen J."/>
            <person name="Cai Z."/>
            <person name="Fan D."/>
            <person name="Hu J."/>
            <person name="Hou Y."/>
            <person name="He Y."/>
            <person name="Zhang Z."/>
            <person name="Zhao Z."/>
            <person name="Gao P."/>
            <person name="Hu W."/>
            <person name="Sun J."/>
            <person name="Li J."/>
            <person name="Ji K."/>
        </authorList>
    </citation>
    <scope>NUCLEOTIDE SEQUENCE</scope>
    <source>
        <strain evidence="1">JKM2019</strain>
    </source>
</reference>
<evidence type="ECO:0000313" key="1">
    <source>
        <dbReference type="EMBL" id="KAH7645965.1"/>
    </source>
</evidence>
<gene>
    <name evidence="1" type="ORF">HUG17_1503</name>
</gene>
<sequence length="136" mass="15272">MLNMEDLDKIPDIYGFLTPETTIMATTTDEIIIETNEHQLSSISNVESDSLISTLSPSPMTTNQNRHSIGSLETIPNSNNDGLLSPTSAAIKNQTESQFFDFIFFFCSLLDFFIVQPMNYFTSEENVSSLPFYFSS</sequence>